<dbReference type="STRING" id="758803.SAMN05421803_107156"/>
<sequence length="51" mass="5829">MNHRSRWTRPRRAARPRPFVRLMPARPALTSASDMADLAGAVRQWLAVCAR</sequence>
<dbReference type="Proteomes" id="UP000184452">
    <property type="component" value="Unassembled WGS sequence"/>
</dbReference>
<evidence type="ECO:0000313" key="1">
    <source>
        <dbReference type="EMBL" id="SHJ57718.1"/>
    </source>
</evidence>
<name>A0A1M6KFM6_9ACTN</name>
<protein>
    <submittedName>
        <fullName evidence="1">Uncharacterized protein</fullName>
    </submittedName>
</protein>
<keyword evidence="2" id="KW-1185">Reference proteome</keyword>
<evidence type="ECO:0000313" key="2">
    <source>
        <dbReference type="Proteomes" id="UP000184452"/>
    </source>
</evidence>
<dbReference type="EMBL" id="FQZK01000007">
    <property type="protein sequence ID" value="SHJ57718.1"/>
    <property type="molecule type" value="Genomic_DNA"/>
</dbReference>
<dbReference type="RefSeq" id="WP_178378534.1">
    <property type="nucleotide sequence ID" value="NZ_FQZK01000007.1"/>
</dbReference>
<organism evidence="1 2">
    <name type="scientific">Nocardiopsis flavescens</name>
    <dbReference type="NCBI Taxonomy" id="758803"/>
    <lineage>
        <taxon>Bacteria</taxon>
        <taxon>Bacillati</taxon>
        <taxon>Actinomycetota</taxon>
        <taxon>Actinomycetes</taxon>
        <taxon>Streptosporangiales</taxon>
        <taxon>Nocardiopsidaceae</taxon>
        <taxon>Nocardiopsis</taxon>
    </lineage>
</organism>
<gene>
    <name evidence="1" type="ORF">SAMN05421803_107156</name>
</gene>
<dbReference type="AlphaFoldDB" id="A0A1M6KFM6"/>
<proteinExistence type="predicted"/>
<reference evidence="1 2" key="1">
    <citation type="submission" date="2016-11" db="EMBL/GenBank/DDBJ databases">
        <authorList>
            <person name="Jaros S."/>
            <person name="Januszkiewicz K."/>
            <person name="Wedrychowicz H."/>
        </authorList>
    </citation>
    <scope>NUCLEOTIDE SEQUENCE [LARGE SCALE GENOMIC DNA]</scope>
    <source>
        <strain evidence="1 2">CGMCC 4.5723</strain>
    </source>
</reference>
<accession>A0A1M6KFM6</accession>